<dbReference type="PANTHER" id="PTHR14362">
    <property type="entry name" value="COILED-COIL DOMAIN-CONTAINING PROTEIN 81"/>
    <property type="match status" value="1"/>
</dbReference>
<feature type="compositionally biased region" description="Basic and acidic residues" evidence="1">
    <location>
        <begin position="248"/>
        <end position="268"/>
    </location>
</feature>
<dbReference type="InterPro" id="IPR028034">
    <property type="entry name" value="HU-CCDC81"/>
</dbReference>
<feature type="domain" description="CCDC81 HU" evidence="3">
    <location>
        <begin position="105"/>
        <end position="172"/>
    </location>
</feature>
<name>A0AAJ7XGQ9_PETMA</name>
<dbReference type="PANTHER" id="PTHR14362:SF2">
    <property type="entry name" value="COILED-COIL DOMAIN-CONTAINING PROTEIN 81"/>
    <property type="match status" value="1"/>
</dbReference>
<dbReference type="GO" id="GO:0005815">
    <property type="term" value="C:microtubule organizing center"/>
    <property type="evidence" value="ECO:0007669"/>
    <property type="project" value="TreeGrafter"/>
</dbReference>
<dbReference type="RefSeq" id="XP_032832658.1">
    <property type="nucleotide sequence ID" value="XM_032976767.1"/>
</dbReference>
<proteinExistence type="predicted"/>
<feature type="region of interest" description="Disordered" evidence="1">
    <location>
        <begin position="552"/>
        <end position="575"/>
    </location>
</feature>
<evidence type="ECO:0000259" key="3">
    <source>
        <dbReference type="Pfam" id="PF18289"/>
    </source>
</evidence>
<dbReference type="InterPro" id="IPR026295">
    <property type="entry name" value="CCD81"/>
</dbReference>
<evidence type="ECO:0000259" key="2">
    <source>
        <dbReference type="Pfam" id="PF14908"/>
    </source>
</evidence>
<organism evidence="4 5">
    <name type="scientific">Petromyzon marinus</name>
    <name type="common">Sea lamprey</name>
    <dbReference type="NCBI Taxonomy" id="7757"/>
    <lineage>
        <taxon>Eukaryota</taxon>
        <taxon>Metazoa</taxon>
        <taxon>Chordata</taxon>
        <taxon>Craniata</taxon>
        <taxon>Vertebrata</taxon>
        <taxon>Cyclostomata</taxon>
        <taxon>Hyperoartia</taxon>
        <taxon>Petromyzontiformes</taxon>
        <taxon>Petromyzontidae</taxon>
        <taxon>Petromyzon</taxon>
    </lineage>
</organism>
<dbReference type="CTD" id="60494"/>
<dbReference type="InterPro" id="IPR040673">
    <property type="entry name" value="CCDC81_HU_dom_2"/>
</dbReference>
<accession>A0AAJ7XGQ9</accession>
<dbReference type="AlphaFoldDB" id="A0AAJ7XGQ9"/>
<reference evidence="5" key="1">
    <citation type="submission" date="2025-08" db="UniProtKB">
        <authorList>
            <consortium name="RefSeq"/>
        </authorList>
    </citation>
    <scope>IDENTIFICATION</scope>
    <source>
        <tissue evidence="5">Sperm</tissue>
    </source>
</reference>
<feature type="domain" description="CCDC81 HU" evidence="2">
    <location>
        <begin position="12"/>
        <end position="93"/>
    </location>
</feature>
<evidence type="ECO:0000256" key="1">
    <source>
        <dbReference type="SAM" id="MobiDB-lite"/>
    </source>
</evidence>
<dbReference type="Pfam" id="PF14908">
    <property type="entry name" value="HU-CCDC81_euk_1"/>
    <property type="match status" value="1"/>
</dbReference>
<feature type="region of interest" description="Disordered" evidence="1">
    <location>
        <begin position="235"/>
        <end position="276"/>
    </location>
</feature>
<feature type="compositionally biased region" description="Low complexity" evidence="1">
    <location>
        <begin position="323"/>
        <end position="336"/>
    </location>
</feature>
<feature type="compositionally biased region" description="Basic and acidic residues" evidence="1">
    <location>
        <begin position="552"/>
        <end position="570"/>
    </location>
</feature>
<dbReference type="Pfam" id="PF18289">
    <property type="entry name" value="HU-CCDC81_euk_2"/>
    <property type="match status" value="1"/>
</dbReference>
<sequence length="780" mass="84950">MTTMDTVYTLASEGSRSKLNTLVGLSDEEIVKVWDGVSTFIERHMAQHKGVHVPELGTFTFALHRLPMSGGRSVAVRRPVLRVSEKLIQTHGLTHSKPHVSGEIPVVQLNWTALALESGVSRAQAEGAVHCLLRTLERALAGGRSVELGLGAVGLLSVRDSHVKMRFHRRFVLLATAAAPDGGACEDALRAMIDRPGTADSVLPEGPLHRPGTSNTLCLPRMAAPVLEARSELPPIAEAGVIGDGDGGDSRGDNAEPGDDGHGARSEGADAEENANKKIVLRQPAPLARAGNFSWTPEACGRPVLAPTAALASPPRTPQKSLGGAASPGPRAAATPPGTPPVAPAGPRRDARPLAAEMTSEVAMSPRSPHPPSPHCMHSPLQVPASRPGWLCPPTWSLRPSSAAAETGAHGRCSWCPGLAPATPPGCTTHGRAGQHDLPTAARTPVERELCYLCMQRSLRNVPVYVAEERRLQEEAEERALLEYRHGQDLQAFTKEQELLELARDNSRKVAAFNLGVSEAVKASKHGQSNGFQCSFILGDRAATPLSAARSREYAHHLERQRSERMEREGRHRKQQRILEQLQRVQLARELALEREQMLQSKAEEAQAYQQALATQVQSKALAAAQERGAAEAAPVFGGDDSTARALEERRERARELRCELAGEAARKKRSVVVSQLTEQRRQMELLERNQQELAREHVTRHAQTVGRRAALQEAWALSAELKRGRNLQLEMHLKAGAGLVQEQCDKYKRCQQCTRRLSNRGESHVWKDSRYLPGTRMIL</sequence>
<feature type="region of interest" description="Disordered" evidence="1">
    <location>
        <begin position="309"/>
        <end position="380"/>
    </location>
</feature>
<gene>
    <name evidence="5" type="primary">CCDC81</name>
</gene>
<evidence type="ECO:0000313" key="4">
    <source>
        <dbReference type="Proteomes" id="UP001318040"/>
    </source>
</evidence>
<dbReference type="KEGG" id="pmrn:116955612"/>
<keyword evidence="4" id="KW-1185">Reference proteome</keyword>
<evidence type="ECO:0000313" key="5">
    <source>
        <dbReference type="RefSeq" id="XP_032832658.1"/>
    </source>
</evidence>
<dbReference type="Proteomes" id="UP001318040">
    <property type="component" value="Chromosome 60"/>
</dbReference>
<protein>
    <submittedName>
        <fullName evidence="5">Coiled-coil domain-containing protein 81</fullName>
    </submittedName>
</protein>